<keyword evidence="9" id="KW-0489">Methyltransferase</keyword>
<dbReference type="Pfam" id="PF25539">
    <property type="entry name" value="Bestrophin_2"/>
    <property type="match status" value="1"/>
</dbReference>
<evidence type="ECO:0000256" key="6">
    <source>
        <dbReference type="ARBA" id="ARBA00023065"/>
    </source>
</evidence>
<accession>A0A5K1K2P2</accession>
<keyword evidence="9" id="KW-0560">Oxidoreductase</keyword>
<evidence type="ECO:0000256" key="4">
    <source>
        <dbReference type="ARBA" id="ARBA00022692"/>
    </source>
</evidence>
<dbReference type="EC" id="2.1.1.-" evidence="9"/>
<keyword evidence="5 8" id="KW-1133">Transmembrane helix</keyword>
<sequence>MGIPNVLLTVLGVVIGFVISYRASSGYDRYYQGRSGWTDLAKSCRALSRLIWIHIPLKIAPEQIGPNGKHADTEVAIARRVMEEKRIALDLLEGFVIAVKHHLRGERGIYYEDLYPFIKPLHNRASSVLLTLSVILFYLDTPP</sequence>
<name>A0A5K1K2P2_9APHY</name>
<keyword evidence="9" id="KW-0808">Transferase</keyword>
<dbReference type="GO" id="GO:0008168">
    <property type="term" value="F:methyltransferase activity"/>
    <property type="evidence" value="ECO:0007669"/>
    <property type="project" value="UniProtKB-KW"/>
</dbReference>
<dbReference type="GO" id="GO:0005254">
    <property type="term" value="F:chloride channel activity"/>
    <property type="evidence" value="ECO:0007669"/>
    <property type="project" value="InterPro"/>
</dbReference>
<proteinExistence type="predicted"/>
<feature type="transmembrane region" description="Helical" evidence="8">
    <location>
        <begin position="6"/>
        <end position="24"/>
    </location>
</feature>
<dbReference type="PANTHER" id="PTHR33281">
    <property type="entry name" value="UPF0187 PROTEIN YNEE"/>
    <property type="match status" value="1"/>
</dbReference>
<gene>
    <name evidence="9" type="primary">Q2I0M6</name>
</gene>
<dbReference type="GO" id="GO:0004497">
    <property type="term" value="F:monooxygenase activity"/>
    <property type="evidence" value="ECO:0007669"/>
    <property type="project" value="UniProtKB-KW"/>
</dbReference>
<evidence type="ECO:0000256" key="8">
    <source>
        <dbReference type="SAM" id="Phobius"/>
    </source>
</evidence>
<keyword evidence="9" id="KW-0503">Monooxygenase</keyword>
<dbReference type="PANTHER" id="PTHR33281:SF19">
    <property type="entry name" value="VOLTAGE-DEPENDENT ANION CHANNEL-FORMING PROTEIN YNEE"/>
    <property type="match status" value="1"/>
</dbReference>
<dbReference type="EMBL" id="LR728100">
    <property type="protein sequence ID" value="VWP00030.1"/>
    <property type="molecule type" value="Genomic_DNA"/>
</dbReference>
<reference evidence="9" key="1">
    <citation type="submission" date="2019-10" db="EMBL/GenBank/DDBJ databases">
        <authorList>
            <person name="Nor Muhammad N."/>
        </authorList>
    </citation>
    <scope>NUCLEOTIDE SEQUENCE</scope>
</reference>
<keyword evidence="2" id="KW-0813">Transport</keyword>
<evidence type="ECO:0000256" key="3">
    <source>
        <dbReference type="ARBA" id="ARBA00022475"/>
    </source>
</evidence>
<evidence type="ECO:0000256" key="7">
    <source>
        <dbReference type="ARBA" id="ARBA00023136"/>
    </source>
</evidence>
<evidence type="ECO:0000256" key="5">
    <source>
        <dbReference type="ARBA" id="ARBA00022989"/>
    </source>
</evidence>
<dbReference type="AlphaFoldDB" id="A0A5K1K2P2"/>
<comment type="subcellular location">
    <subcellularLocation>
        <location evidence="1">Cell membrane</location>
        <topology evidence="1">Multi-pass membrane protein</topology>
    </subcellularLocation>
</comment>
<dbReference type="EC" id="1.-.-.-" evidence="9"/>
<dbReference type="InterPro" id="IPR044669">
    <property type="entry name" value="YneE/VCCN1/2-like"/>
</dbReference>
<keyword evidence="4 8" id="KW-0812">Transmembrane</keyword>
<evidence type="ECO:0000256" key="2">
    <source>
        <dbReference type="ARBA" id="ARBA00022448"/>
    </source>
</evidence>
<keyword evidence="6" id="KW-0406">Ion transport</keyword>
<keyword evidence="7 8" id="KW-0472">Membrane</keyword>
<organism evidence="9">
    <name type="scientific">Ganoderma boninense</name>
    <dbReference type="NCBI Taxonomy" id="34458"/>
    <lineage>
        <taxon>Eukaryota</taxon>
        <taxon>Fungi</taxon>
        <taxon>Dikarya</taxon>
        <taxon>Basidiomycota</taxon>
        <taxon>Agaricomycotina</taxon>
        <taxon>Agaricomycetes</taxon>
        <taxon>Polyporales</taxon>
        <taxon>Polyporaceae</taxon>
        <taxon>Ganoderma</taxon>
    </lineage>
</organism>
<evidence type="ECO:0000256" key="1">
    <source>
        <dbReference type="ARBA" id="ARBA00004651"/>
    </source>
</evidence>
<dbReference type="GO" id="GO:0005886">
    <property type="term" value="C:plasma membrane"/>
    <property type="evidence" value="ECO:0007669"/>
    <property type="project" value="UniProtKB-SubCell"/>
</dbReference>
<keyword evidence="3" id="KW-1003">Cell membrane</keyword>
<evidence type="ECO:0000313" key="9">
    <source>
        <dbReference type="EMBL" id="VWP00030.1"/>
    </source>
</evidence>
<dbReference type="GO" id="GO:0032259">
    <property type="term" value="P:methylation"/>
    <property type="evidence" value="ECO:0007669"/>
    <property type="project" value="UniProtKB-KW"/>
</dbReference>
<protein>
    <submittedName>
        <fullName evidence="9">Dual O-methyltransferase/FAD-dependent monooxygenase CTB3 (Cercosporin toxin biosynthesis cluster protein 3)</fullName>
        <ecNumber evidence="9">1.-.-.-</ecNumber>
        <ecNumber evidence="9">2.1.1.-</ecNumber>
    </submittedName>
</protein>